<dbReference type="OrthoDB" id="5413827at2759"/>
<dbReference type="Pfam" id="PF24864">
    <property type="entry name" value="DUF7730"/>
    <property type="match status" value="1"/>
</dbReference>
<feature type="transmembrane region" description="Helical" evidence="1">
    <location>
        <begin position="167"/>
        <end position="188"/>
    </location>
</feature>
<dbReference type="InterPro" id="IPR056632">
    <property type="entry name" value="DUF7730"/>
</dbReference>
<gene>
    <name evidence="3" type="ORF">HETSPECPRED_000629</name>
</gene>
<evidence type="ECO:0000313" key="4">
    <source>
        <dbReference type="Proteomes" id="UP000664521"/>
    </source>
</evidence>
<keyword evidence="1" id="KW-0812">Transmembrane</keyword>
<evidence type="ECO:0000313" key="3">
    <source>
        <dbReference type="EMBL" id="CAF9937721.1"/>
    </source>
</evidence>
<organism evidence="3 4">
    <name type="scientific">Heterodermia speciosa</name>
    <dbReference type="NCBI Taxonomy" id="116794"/>
    <lineage>
        <taxon>Eukaryota</taxon>
        <taxon>Fungi</taxon>
        <taxon>Dikarya</taxon>
        <taxon>Ascomycota</taxon>
        <taxon>Pezizomycotina</taxon>
        <taxon>Lecanoromycetes</taxon>
        <taxon>OSLEUM clade</taxon>
        <taxon>Lecanoromycetidae</taxon>
        <taxon>Caliciales</taxon>
        <taxon>Physciaceae</taxon>
        <taxon>Heterodermia</taxon>
    </lineage>
</organism>
<feature type="domain" description="DUF7730" evidence="2">
    <location>
        <begin position="15"/>
        <end position="140"/>
    </location>
</feature>
<name>A0A8H3G3Z8_9LECA</name>
<reference evidence="3" key="1">
    <citation type="submission" date="2021-03" db="EMBL/GenBank/DDBJ databases">
        <authorList>
            <person name="Tagirdzhanova G."/>
        </authorList>
    </citation>
    <scope>NUCLEOTIDE SEQUENCE</scope>
</reference>
<evidence type="ECO:0000259" key="2">
    <source>
        <dbReference type="Pfam" id="PF24864"/>
    </source>
</evidence>
<keyword evidence="1" id="KW-0472">Membrane</keyword>
<keyword evidence="1" id="KW-1133">Transmembrane helix</keyword>
<dbReference type="AlphaFoldDB" id="A0A8H3G3Z8"/>
<protein>
    <recommendedName>
        <fullName evidence="2">DUF7730 domain-containing protein</fullName>
    </recommendedName>
</protein>
<proteinExistence type="predicted"/>
<evidence type="ECO:0000256" key="1">
    <source>
        <dbReference type="SAM" id="Phobius"/>
    </source>
</evidence>
<dbReference type="InterPro" id="IPR038883">
    <property type="entry name" value="AN11006-like"/>
</dbReference>
<sequence>MANTITNREPNMLKSNSALLELPPEIRNQIMRLVLHPGHIYLHQKLTVNKRVHRQENLSMRRQEGLPARFSLESRSSNSGPEVLATCRQLYREWHGFYYSSNTFHIPTSSIMLMQPKHRALIRHVGLRLSLLDAIPSKNEEIETLARGLEKGSEMLMTINPAFKENVIYPLCFPAVLLGAWLSNISFIRESFPGLKTMCIEIRTQEEPQRLLRLIVPAKNVNSWTGYRFKIFKKCAIPDFTRLRLKCEEHRLDVNIGVFLDFAVHQAHSKVERDIALGTGTWAQFKDSVDADFLKKYDDEILGGDIWSWTGWSKSKEWINAHTETAEVV</sequence>
<comment type="caution">
    <text evidence="3">The sequence shown here is derived from an EMBL/GenBank/DDBJ whole genome shotgun (WGS) entry which is preliminary data.</text>
</comment>
<keyword evidence="4" id="KW-1185">Reference proteome</keyword>
<dbReference type="EMBL" id="CAJPDS010000104">
    <property type="protein sequence ID" value="CAF9937721.1"/>
    <property type="molecule type" value="Genomic_DNA"/>
</dbReference>
<accession>A0A8H3G3Z8</accession>
<dbReference type="PANTHER" id="PTHR42085:SF1">
    <property type="entry name" value="F-BOX DOMAIN-CONTAINING PROTEIN"/>
    <property type="match status" value="1"/>
</dbReference>
<dbReference type="Proteomes" id="UP000664521">
    <property type="component" value="Unassembled WGS sequence"/>
</dbReference>
<dbReference type="PANTHER" id="PTHR42085">
    <property type="entry name" value="F-BOX DOMAIN-CONTAINING PROTEIN"/>
    <property type="match status" value="1"/>
</dbReference>